<dbReference type="Pfam" id="PF01553">
    <property type="entry name" value="Acyltransferase"/>
    <property type="match status" value="1"/>
</dbReference>
<evidence type="ECO:0000256" key="1">
    <source>
        <dbReference type="SAM" id="MobiDB-lite"/>
    </source>
</evidence>
<reference evidence="3" key="1">
    <citation type="submission" date="2013-04" db="EMBL/GenBank/DDBJ databases">
        <title>The Genome Sequence of Fonticula alba ATCC 38817.</title>
        <authorList>
            <consortium name="The Broad Institute Genomics Platform"/>
            <person name="Russ C."/>
            <person name="Cuomo C."/>
            <person name="Burger G."/>
            <person name="Gray M.W."/>
            <person name="Holland P.W.H."/>
            <person name="King N."/>
            <person name="Lang F.B.F."/>
            <person name="Roger A.J."/>
            <person name="Ruiz-Trillo I."/>
            <person name="Brown M."/>
            <person name="Walker B."/>
            <person name="Young S."/>
            <person name="Zeng Q."/>
            <person name="Gargeya S."/>
            <person name="Fitzgerald M."/>
            <person name="Haas B."/>
            <person name="Abouelleil A."/>
            <person name="Allen A.W."/>
            <person name="Alvarado L."/>
            <person name="Arachchi H.M."/>
            <person name="Berlin A.M."/>
            <person name="Chapman S.B."/>
            <person name="Gainer-Dewar J."/>
            <person name="Goldberg J."/>
            <person name="Griggs A."/>
            <person name="Gujja S."/>
            <person name="Hansen M."/>
            <person name="Howarth C."/>
            <person name="Imamovic A."/>
            <person name="Ireland A."/>
            <person name="Larimer J."/>
            <person name="McCowan C."/>
            <person name="Murphy C."/>
            <person name="Pearson M."/>
            <person name="Poon T.W."/>
            <person name="Priest M."/>
            <person name="Roberts A."/>
            <person name="Saif S."/>
            <person name="Shea T."/>
            <person name="Sisk P."/>
            <person name="Sykes S."/>
            <person name="Wortman J."/>
            <person name="Nusbaum C."/>
            <person name="Birren B."/>
        </authorList>
    </citation>
    <scope>NUCLEOTIDE SEQUENCE [LARGE SCALE GENOMIC DNA]</scope>
    <source>
        <strain evidence="3">ATCC 38817</strain>
    </source>
</reference>
<dbReference type="InterPro" id="IPR002123">
    <property type="entry name" value="Plipid/glycerol_acylTrfase"/>
</dbReference>
<dbReference type="AlphaFoldDB" id="A0A058Z0Q9"/>
<feature type="domain" description="Phospholipid/glycerol acyltransferase" evidence="2">
    <location>
        <begin position="75"/>
        <end position="178"/>
    </location>
</feature>
<feature type="compositionally biased region" description="Low complexity" evidence="1">
    <location>
        <begin position="361"/>
        <end position="373"/>
    </location>
</feature>
<accession>A0A058Z0Q9</accession>
<evidence type="ECO:0000313" key="4">
    <source>
        <dbReference type="Proteomes" id="UP000030693"/>
    </source>
</evidence>
<keyword evidence="4" id="KW-1185">Reference proteome</keyword>
<proteinExistence type="predicted"/>
<dbReference type="RefSeq" id="XP_009497665.1">
    <property type="nucleotide sequence ID" value="XM_009499390.1"/>
</dbReference>
<evidence type="ECO:0000313" key="3">
    <source>
        <dbReference type="EMBL" id="KCV67845.1"/>
    </source>
</evidence>
<sequence>MSIPTAYTTAGTAALPATRALDRLAALLSLWIIGFWRIERQVVTAPAYRRSTTGPAGPGAASTPAAARADDLSRATLILANHASYVDVLLLARAYAPAFFQAASEPTPDDQIVGRLITPTQAALHALAPLPRLSPRHPDAVPLAGVLARQAALGQPVVLFPEGCASNGRGLLAADPGLTGPGLLAALEGEGAPSGGPAGAGGPLLPVGMLATRYGDFAPVVCAATDAPPCTVTGDDAGYATGRAAWHLLRHVAYACSFPRHEATVRLAPTADVHAQLAGAGPTAVLDRLMDQLARLAGQRRVRLGLHSRQVCAAYAADPRSVPAAALGNIRAVEEMQRARQQTAPGEGDAGLRDSGSQEPGGAAAATLADDAGSPSTASQLNRLRQLRGRRS</sequence>
<organism evidence="3">
    <name type="scientific">Fonticula alba</name>
    <name type="common">Slime mold</name>
    <dbReference type="NCBI Taxonomy" id="691883"/>
    <lineage>
        <taxon>Eukaryota</taxon>
        <taxon>Rotosphaerida</taxon>
        <taxon>Fonticulaceae</taxon>
        <taxon>Fonticula</taxon>
    </lineage>
</organism>
<dbReference type="GeneID" id="20530301"/>
<dbReference type="Proteomes" id="UP000030693">
    <property type="component" value="Unassembled WGS sequence"/>
</dbReference>
<gene>
    <name evidence="3" type="ORF">H696_05576</name>
</gene>
<dbReference type="STRING" id="691883.A0A058Z0Q9"/>
<evidence type="ECO:0000259" key="2">
    <source>
        <dbReference type="Pfam" id="PF01553"/>
    </source>
</evidence>
<feature type="region of interest" description="Disordered" evidence="1">
    <location>
        <begin position="336"/>
        <end position="392"/>
    </location>
</feature>
<name>A0A058Z0Q9_FONAL</name>
<dbReference type="GO" id="GO:0016746">
    <property type="term" value="F:acyltransferase activity"/>
    <property type="evidence" value="ECO:0007669"/>
    <property type="project" value="InterPro"/>
</dbReference>
<dbReference type="EMBL" id="KB932212">
    <property type="protein sequence ID" value="KCV67845.1"/>
    <property type="molecule type" value="Genomic_DNA"/>
</dbReference>
<protein>
    <recommendedName>
        <fullName evidence="2">Phospholipid/glycerol acyltransferase domain-containing protein</fullName>
    </recommendedName>
</protein>